<dbReference type="InterPro" id="IPR001962">
    <property type="entry name" value="Asn_synthase"/>
</dbReference>
<evidence type="ECO:0000259" key="4">
    <source>
        <dbReference type="Pfam" id="PF00733"/>
    </source>
</evidence>
<dbReference type="GO" id="GO:0006529">
    <property type="term" value="P:asparagine biosynthetic process"/>
    <property type="evidence" value="ECO:0007669"/>
    <property type="project" value="InterPro"/>
</dbReference>
<dbReference type="PANTHER" id="PTHR43284">
    <property type="entry name" value="ASPARAGINE SYNTHETASE (GLUTAMINE-HYDROLYZING)"/>
    <property type="match status" value="1"/>
</dbReference>
<feature type="domain" description="Asparagine synthetase" evidence="4">
    <location>
        <begin position="206"/>
        <end position="367"/>
    </location>
</feature>
<organism evidence="5 6">
    <name type="scientific">Polyangium jinanense</name>
    <dbReference type="NCBI Taxonomy" id="2829994"/>
    <lineage>
        <taxon>Bacteria</taxon>
        <taxon>Pseudomonadati</taxon>
        <taxon>Myxococcota</taxon>
        <taxon>Polyangia</taxon>
        <taxon>Polyangiales</taxon>
        <taxon>Polyangiaceae</taxon>
        <taxon>Polyangium</taxon>
    </lineage>
</organism>
<dbReference type="Gene3D" id="3.40.50.620">
    <property type="entry name" value="HUPs"/>
    <property type="match status" value="1"/>
</dbReference>
<evidence type="ECO:0000313" key="5">
    <source>
        <dbReference type="EMBL" id="MDC3984356.1"/>
    </source>
</evidence>
<evidence type="ECO:0000256" key="3">
    <source>
        <dbReference type="ARBA" id="ARBA00048741"/>
    </source>
</evidence>
<evidence type="ECO:0000313" key="6">
    <source>
        <dbReference type="Proteomes" id="UP001151081"/>
    </source>
</evidence>
<gene>
    <name evidence="5" type="ORF">KEG57_27870</name>
</gene>
<dbReference type="InterPro" id="IPR051786">
    <property type="entry name" value="ASN_synthetase/amidase"/>
</dbReference>
<proteinExistence type="predicted"/>
<evidence type="ECO:0000256" key="1">
    <source>
        <dbReference type="ARBA" id="ARBA00005187"/>
    </source>
</evidence>
<dbReference type="RefSeq" id="WP_272422933.1">
    <property type="nucleotide sequence ID" value="NZ_JAGTJJ010000020.1"/>
</dbReference>
<comment type="caution">
    <text evidence="5">The sequence shown here is derived from an EMBL/GenBank/DDBJ whole genome shotgun (WGS) entry which is preliminary data.</text>
</comment>
<comment type="catalytic activity">
    <reaction evidence="3">
        <text>L-aspartate + L-glutamine + ATP + H2O = L-asparagine + L-glutamate + AMP + diphosphate + H(+)</text>
        <dbReference type="Rhea" id="RHEA:12228"/>
        <dbReference type="ChEBI" id="CHEBI:15377"/>
        <dbReference type="ChEBI" id="CHEBI:15378"/>
        <dbReference type="ChEBI" id="CHEBI:29985"/>
        <dbReference type="ChEBI" id="CHEBI:29991"/>
        <dbReference type="ChEBI" id="CHEBI:30616"/>
        <dbReference type="ChEBI" id="CHEBI:33019"/>
        <dbReference type="ChEBI" id="CHEBI:58048"/>
        <dbReference type="ChEBI" id="CHEBI:58359"/>
        <dbReference type="ChEBI" id="CHEBI:456215"/>
        <dbReference type="EC" id="6.3.5.4"/>
    </reaction>
</comment>
<dbReference type="SUPFAM" id="SSF52402">
    <property type="entry name" value="Adenine nucleotide alpha hydrolases-like"/>
    <property type="match status" value="1"/>
</dbReference>
<dbReference type="EC" id="6.3.5.4" evidence="2"/>
<protein>
    <recommendedName>
        <fullName evidence="2">asparagine synthase (glutamine-hydrolyzing)</fullName>
        <ecNumber evidence="2">6.3.5.4</ecNumber>
    </recommendedName>
</protein>
<dbReference type="Pfam" id="PF00733">
    <property type="entry name" value="Asn_synthase"/>
    <property type="match status" value="1"/>
</dbReference>
<dbReference type="Proteomes" id="UP001151081">
    <property type="component" value="Unassembled WGS sequence"/>
</dbReference>
<dbReference type="InterPro" id="IPR029055">
    <property type="entry name" value="Ntn_hydrolases_N"/>
</dbReference>
<keyword evidence="6" id="KW-1185">Reference proteome</keyword>
<dbReference type="EMBL" id="JAGTJJ010000020">
    <property type="protein sequence ID" value="MDC3984356.1"/>
    <property type="molecule type" value="Genomic_DNA"/>
</dbReference>
<name>A0A9X3XA95_9BACT</name>
<keyword evidence="5" id="KW-0436">Ligase</keyword>
<dbReference type="InterPro" id="IPR014729">
    <property type="entry name" value="Rossmann-like_a/b/a_fold"/>
</dbReference>
<sequence length="571" mass="62835">MPTLVGVYAPVEAEREGAALFRELTQDLGTAASSLHEGPLRAAVFPQHNGERIVCPDASGAAAHAIGFGGDDRKTSPARLVPPWLLCRWDPARRVAVVETDRHGFALVYVRTVGACVVFSTSAARLGQLAPRSALDPHALAELLAFDHLLGERTLRREVTAVPQGAALEIGPTGASFPRRFRYTELPLDRRASPAAAISALLPLWREGVADALATRGDQPLLVPLSGGLDSRLLVATAVETGASVEAFTFARTGERTPDIDIAEEVCRTLGVPWRALGLDDDWLVDHAARASLLTDGQLDILHSYGISLTGSFPEGHLRLDGFAGDVVLGGSFLRREHLTARSPEARHRLLWASRARLERAPWQELLVPEARGEMLDLARASLTKSLETEPLDDPRWSDFWILRHRIRRFTVNGPLLWRSVARSVFPFFAPSFIDRLLAVAPEARLDAALQAPFFWQGFPRMAAIPWQRIGWPVPRGGVMETLLRRLRKPPYPPAKAFFDHDAVFRKSARLRTFLCDLLLDPRTGVERFGCFDRASVARLLSGVEAGSRRGMPQISLLASLVLSERAWAPR</sequence>
<dbReference type="PANTHER" id="PTHR43284:SF1">
    <property type="entry name" value="ASPARAGINE SYNTHETASE"/>
    <property type="match status" value="1"/>
</dbReference>
<dbReference type="SUPFAM" id="SSF56235">
    <property type="entry name" value="N-terminal nucleophile aminohydrolases (Ntn hydrolases)"/>
    <property type="match status" value="1"/>
</dbReference>
<evidence type="ECO:0000256" key="2">
    <source>
        <dbReference type="ARBA" id="ARBA00012737"/>
    </source>
</evidence>
<comment type="pathway">
    <text evidence="1">Amino-acid biosynthesis; L-asparagine biosynthesis; L-asparagine from L-aspartate (L-Gln route): step 1/1.</text>
</comment>
<reference evidence="5 6" key="1">
    <citation type="submission" date="2021-04" db="EMBL/GenBank/DDBJ databases">
        <title>Genome analysis of Polyangium sp.</title>
        <authorList>
            <person name="Li Y."/>
            <person name="Wang J."/>
        </authorList>
    </citation>
    <scope>NUCLEOTIDE SEQUENCE [LARGE SCALE GENOMIC DNA]</scope>
    <source>
        <strain evidence="5 6">SDU14</strain>
    </source>
</reference>
<dbReference type="AlphaFoldDB" id="A0A9X3XA95"/>
<accession>A0A9X3XA95</accession>
<dbReference type="GO" id="GO:0004066">
    <property type="term" value="F:asparagine synthase (glutamine-hydrolyzing) activity"/>
    <property type="evidence" value="ECO:0007669"/>
    <property type="project" value="UniProtKB-EC"/>
</dbReference>